<accession>A0A835VMG2</accession>
<dbReference type="GO" id="GO:0005615">
    <property type="term" value="C:extracellular space"/>
    <property type="evidence" value="ECO:0007669"/>
    <property type="project" value="TreeGrafter"/>
</dbReference>
<evidence type="ECO:0000313" key="4">
    <source>
        <dbReference type="EMBL" id="KAG2422352.1"/>
    </source>
</evidence>
<dbReference type="EMBL" id="JAEHOC010000112">
    <property type="protein sequence ID" value="KAG2422352.1"/>
    <property type="molecule type" value="Genomic_DNA"/>
</dbReference>
<dbReference type="PANTHER" id="PTHR10900:SF77">
    <property type="entry name" value="FI19380P1"/>
    <property type="match status" value="1"/>
</dbReference>
<reference evidence="4" key="1">
    <citation type="journal article" date="2020" name="bioRxiv">
        <title>Comparative genomics of Chlamydomonas.</title>
        <authorList>
            <person name="Craig R.J."/>
            <person name="Hasan A.R."/>
            <person name="Ness R.W."/>
            <person name="Keightley P.D."/>
        </authorList>
    </citation>
    <scope>NUCLEOTIDE SEQUENCE</scope>
    <source>
        <strain evidence="4">SAG 7.73</strain>
    </source>
</reference>
<gene>
    <name evidence="4" type="ORF">HXX76_016112</name>
</gene>
<keyword evidence="5" id="KW-1185">Reference proteome</keyword>
<evidence type="ECO:0000313" key="5">
    <source>
        <dbReference type="Proteomes" id="UP000650467"/>
    </source>
</evidence>
<dbReference type="OrthoDB" id="562368at2759"/>
<dbReference type="Pfam" id="PF02469">
    <property type="entry name" value="Fasciclin"/>
    <property type="match status" value="3"/>
</dbReference>
<feature type="signal peptide" evidence="2">
    <location>
        <begin position="1"/>
        <end position="25"/>
    </location>
</feature>
<protein>
    <recommendedName>
        <fullName evidence="3">FAS1 domain-containing protein</fullName>
    </recommendedName>
</protein>
<feature type="domain" description="FAS1" evidence="3">
    <location>
        <begin position="357"/>
        <end position="503"/>
    </location>
</feature>
<proteinExistence type="predicted"/>
<comment type="caution">
    <text evidence="4">The sequence shown here is derived from an EMBL/GenBank/DDBJ whole genome shotgun (WGS) entry which is preliminary data.</text>
</comment>
<keyword evidence="1" id="KW-1133">Transmembrane helix</keyword>
<dbReference type="PANTHER" id="PTHR10900">
    <property type="entry name" value="PERIOSTIN-RELATED"/>
    <property type="match status" value="1"/>
</dbReference>
<dbReference type="Proteomes" id="UP000650467">
    <property type="component" value="Unassembled WGS sequence"/>
</dbReference>
<evidence type="ECO:0000256" key="2">
    <source>
        <dbReference type="SAM" id="SignalP"/>
    </source>
</evidence>
<organism evidence="4 5">
    <name type="scientific">Chlamydomonas incerta</name>
    <dbReference type="NCBI Taxonomy" id="51695"/>
    <lineage>
        <taxon>Eukaryota</taxon>
        <taxon>Viridiplantae</taxon>
        <taxon>Chlorophyta</taxon>
        <taxon>core chlorophytes</taxon>
        <taxon>Chlorophyceae</taxon>
        <taxon>CS clade</taxon>
        <taxon>Chlamydomonadales</taxon>
        <taxon>Chlamydomonadaceae</taxon>
        <taxon>Chlamydomonas</taxon>
    </lineage>
</organism>
<sequence>MRRQNFGLLSLAGLLVGLAAYGANAQSGNFTTFADFVAAYNGTDLTIFTAALNKTGLTDTVANYSDGTVFIPNDAAFASFATSLGLSNATALLSLPMDTLTALLKYHVVSHKVTINTANFTDNPILKPSDWVTIYQRLPTLAPSVTAMNYLNLTTNITDWKSSTVKSPWATAKLVSNVTEPFTFVGTVRMAVINSVMAWWYSSIADAISDNDRLVTLKQSLVNNGLWANLNNKELSLTLFAPYDVALLPRFNYNINATDNSTTVRNMLTYLHTYGTNNANFSADIQASYTYTSLYNNMTLVVNQTGANSVTVKSVGTTAKVITATGTGTGVTGMIQIGGPVPKSFVHMIDTTPIPVVTNIWAVLSQDPNFSELVKLFVKEGIEIKTLQKSVITYPNTVLAPNDAALRKLAADYGTVVANVSSVIGIFGQDLGDFLRNHIVRGSYSKEALTSGVQLTTEMTPTTSKMVNVSIQGGATVLASDKSSATIVAPSNVEVVYGWSYIQAINYPLVPQTVRLQTIGRGGSSTGGGGSAGTLLPSVLVVLMGLVAALMMI</sequence>
<dbReference type="Gene3D" id="2.30.180.10">
    <property type="entry name" value="FAS1 domain"/>
    <property type="match status" value="3"/>
</dbReference>
<feature type="chain" id="PRO_5032985298" description="FAS1 domain-containing protein" evidence="2">
    <location>
        <begin position="26"/>
        <end position="553"/>
    </location>
</feature>
<dbReference type="SMART" id="SM00554">
    <property type="entry name" value="FAS1"/>
    <property type="match status" value="2"/>
</dbReference>
<evidence type="ECO:0000256" key="1">
    <source>
        <dbReference type="SAM" id="Phobius"/>
    </source>
</evidence>
<evidence type="ECO:0000259" key="3">
    <source>
        <dbReference type="PROSITE" id="PS50213"/>
    </source>
</evidence>
<feature type="domain" description="FAS1" evidence="3">
    <location>
        <begin position="32"/>
        <end position="179"/>
    </location>
</feature>
<dbReference type="InterPro" id="IPR036378">
    <property type="entry name" value="FAS1_dom_sf"/>
</dbReference>
<keyword evidence="1" id="KW-0472">Membrane</keyword>
<keyword evidence="1" id="KW-0812">Transmembrane</keyword>
<dbReference type="PROSITE" id="PS50213">
    <property type="entry name" value="FAS1"/>
    <property type="match status" value="2"/>
</dbReference>
<dbReference type="InterPro" id="IPR000782">
    <property type="entry name" value="FAS1_domain"/>
</dbReference>
<dbReference type="AlphaFoldDB" id="A0A835VMG2"/>
<dbReference type="SUPFAM" id="SSF82153">
    <property type="entry name" value="FAS1 domain"/>
    <property type="match status" value="3"/>
</dbReference>
<keyword evidence="2" id="KW-0732">Signal</keyword>
<name>A0A835VMG2_CHLIN</name>
<feature type="transmembrane region" description="Helical" evidence="1">
    <location>
        <begin position="534"/>
        <end position="552"/>
    </location>
</feature>
<dbReference type="InterPro" id="IPR050904">
    <property type="entry name" value="Adhesion/Biosynth-related"/>
</dbReference>